<organism evidence="2">
    <name type="scientific">marine metagenome</name>
    <dbReference type="NCBI Taxonomy" id="408172"/>
    <lineage>
        <taxon>unclassified sequences</taxon>
        <taxon>metagenomes</taxon>
        <taxon>ecological metagenomes</taxon>
    </lineage>
</organism>
<dbReference type="SUPFAM" id="SSF117856">
    <property type="entry name" value="AF0104/ALDC/Ptd012-like"/>
    <property type="match status" value="1"/>
</dbReference>
<accession>A0A381N0R5</accession>
<dbReference type="Gene3D" id="3.30.1330.80">
    <property type="entry name" value="Hypothetical protein, similar to alpha- acetolactate decarboxylase, domain 2"/>
    <property type="match status" value="1"/>
</dbReference>
<dbReference type="InterPro" id="IPR005175">
    <property type="entry name" value="PPC_dom"/>
</dbReference>
<dbReference type="PIRSF" id="PIRSF016702">
    <property type="entry name" value="DNA_bp_PD1"/>
    <property type="match status" value="1"/>
</dbReference>
<dbReference type="AlphaFoldDB" id="A0A381N0R5"/>
<evidence type="ECO:0000259" key="1">
    <source>
        <dbReference type="PROSITE" id="PS51742"/>
    </source>
</evidence>
<dbReference type="PROSITE" id="PS51742">
    <property type="entry name" value="PPC"/>
    <property type="match status" value="1"/>
</dbReference>
<proteinExistence type="predicted"/>
<feature type="domain" description="PPC" evidence="1">
    <location>
        <begin position="4"/>
        <end position="140"/>
    </location>
</feature>
<dbReference type="PANTHER" id="PTHR34988">
    <property type="entry name" value="PROTEIN, PUTATIVE-RELATED"/>
    <property type="match status" value="1"/>
</dbReference>
<gene>
    <name evidence="2" type="ORF">METZ01_LOCUS959</name>
</gene>
<dbReference type="InterPro" id="IPR025707">
    <property type="entry name" value="DNA_bp_PD1"/>
</dbReference>
<reference evidence="2" key="1">
    <citation type="submission" date="2018-05" db="EMBL/GenBank/DDBJ databases">
        <authorList>
            <person name="Lanie J.A."/>
            <person name="Ng W.-L."/>
            <person name="Kazmierczak K.M."/>
            <person name="Andrzejewski T.M."/>
            <person name="Davidsen T.M."/>
            <person name="Wayne K.J."/>
            <person name="Tettelin H."/>
            <person name="Glass J.I."/>
            <person name="Rusch D."/>
            <person name="Podicherti R."/>
            <person name="Tsui H.-C.T."/>
            <person name="Winkler M.E."/>
        </authorList>
    </citation>
    <scope>NUCLEOTIDE SEQUENCE</scope>
</reference>
<protein>
    <recommendedName>
        <fullName evidence="1">PPC domain-containing protein</fullName>
    </recommendedName>
</protein>
<evidence type="ECO:0000313" key="2">
    <source>
        <dbReference type="EMBL" id="SUZ48105.1"/>
    </source>
</evidence>
<dbReference type="PANTHER" id="PTHR34988:SF1">
    <property type="entry name" value="DNA-BINDING PROTEIN"/>
    <property type="match status" value="1"/>
</dbReference>
<name>A0A381N0R5_9ZZZZ</name>
<dbReference type="CDD" id="cd11378">
    <property type="entry name" value="DUF296"/>
    <property type="match status" value="1"/>
</dbReference>
<sequence>MQYTKIENGFMIYVEKDEKIMESLTQFCIKKDINNAQLSGIGAVRNIELGSFDTKNKKYIRQNFDNTWELVSYQGNVSLKDNVPFIHAHVTLSDHSLDMKGGHLFEATVAAVGEFFLRNIDNSVYRQLNKDVGLPTLCMTDEF</sequence>
<dbReference type="Pfam" id="PF03479">
    <property type="entry name" value="PCC"/>
    <property type="match status" value="1"/>
</dbReference>
<dbReference type="EMBL" id="UINC01000052">
    <property type="protein sequence ID" value="SUZ48105.1"/>
    <property type="molecule type" value="Genomic_DNA"/>
</dbReference>